<reference evidence="3 4" key="1">
    <citation type="submission" date="2020-07" db="EMBL/GenBank/DDBJ databases">
        <title>Sequencing the genomes of 1000 actinobacteria strains.</title>
        <authorList>
            <person name="Klenk H.-P."/>
        </authorList>
    </citation>
    <scope>NUCLEOTIDE SEQUENCE [LARGE SCALE GENOMIC DNA]</scope>
    <source>
        <strain evidence="3 4">DSM 22083</strain>
    </source>
</reference>
<keyword evidence="1" id="KW-0479">Metal-binding</keyword>
<dbReference type="InterPro" id="IPR050963">
    <property type="entry name" value="Sirohydro_Cobaltochel/CbiX"/>
</dbReference>
<dbReference type="AlphaFoldDB" id="A0A7Y9I6Q8"/>
<dbReference type="Pfam" id="PF01903">
    <property type="entry name" value="CbiX"/>
    <property type="match status" value="2"/>
</dbReference>
<evidence type="ECO:0000313" key="3">
    <source>
        <dbReference type="EMBL" id="NYE71304.1"/>
    </source>
</evidence>
<protein>
    <submittedName>
        <fullName evidence="3">Sirohydrochlorin ferrochelatase</fullName>
    </submittedName>
</protein>
<evidence type="ECO:0000313" key="4">
    <source>
        <dbReference type="Proteomes" id="UP000569914"/>
    </source>
</evidence>
<dbReference type="InterPro" id="IPR002762">
    <property type="entry name" value="CbiX-like"/>
</dbReference>
<comment type="caution">
    <text evidence="3">The sequence shown here is derived from an EMBL/GenBank/DDBJ whole genome shotgun (WGS) entry which is preliminary data.</text>
</comment>
<sequence length="215" mass="22489">MSAALDQLAAAVAAESGPERIDISTAFLDLTEPDLGTVAAALAAAGHRRAIVLPLLFTQAFHARVDLPETVRKAAQDTGLDLVTAEILGTGGDIEAILVDALTEADVEEESVVLLYAVGSSDPDANAAVMALASRLGSHRGSWDFAAFATCDPRADEQLGRVERLTVLPLFVSPGLLLNQLETAAADHDVRILPPLGNRLAPVIYARYRAALAAS</sequence>
<accession>A0A7Y9I6Q8</accession>
<gene>
    <name evidence="3" type="ORF">BKA15_002633</name>
</gene>
<evidence type="ECO:0000256" key="1">
    <source>
        <dbReference type="ARBA" id="ARBA00022723"/>
    </source>
</evidence>
<dbReference type="GO" id="GO:0046872">
    <property type="term" value="F:metal ion binding"/>
    <property type="evidence" value="ECO:0007669"/>
    <property type="project" value="UniProtKB-KW"/>
</dbReference>
<keyword evidence="4" id="KW-1185">Reference proteome</keyword>
<dbReference type="PANTHER" id="PTHR33542:SF5">
    <property type="entry name" value="FERROCHELATASE CHE1"/>
    <property type="match status" value="1"/>
</dbReference>
<dbReference type="PANTHER" id="PTHR33542">
    <property type="entry name" value="SIROHYDROCHLORIN FERROCHELATASE, CHLOROPLASTIC"/>
    <property type="match status" value="1"/>
</dbReference>
<organism evidence="3 4">
    <name type="scientific">Microlunatus parietis</name>
    <dbReference type="NCBI Taxonomy" id="682979"/>
    <lineage>
        <taxon>Bacteria</taxon>
        <taxon>Bacillati</taxon>
        <taxon>Actinomycetota</taxon>
        <taxon>Actinomycetes</taxon>
        <taxon>Propionibacteriales</taxon>
        <taxon>Propionibacteriaceae</taxon>
        <taxon>Microlunatus</taxon>
    </lineage>
</organism>
<dbReference type="Gene3D" id="3.40.50.1400">
    <property type="match status" value="2"/>
</dbReference>
<dbReference type="Proteomes" id="UP000569914">
    <property type="component" value="Unassembled WGS sequence"/>
</dbReference>
<dbReference type="EMBL" id="JACCBU010000001">
    <property type="protein sequence ID" value="NYE71304.1"/>
    <property type="molecule type" value="Genomic_DNA"/>
</dbReference>
<proteinExistence type="predicted"/>
<dbReference type="GO" id="GO:0016829">
    <property type="term" value="F:lyase activity"/>
    <property type="evidence" value="ECO:0007669"/>
    <property type="project" value="UniProtKB-KW"/>
</dbReference>
<evidence type="ECO:0000256" key="2">
    <source>
        <dbReference type="ARBA" id="ARBA00023239"/>
    </source>
</evidence>
<name>A0A7Y9I6Q8_9ACTN</name>
<keyword evidence="2" id="KW-0456">Lyase</keyword>
<dbReference type="SUPFAM" id="SSF53800">
    <property type="entry name" value="Chelatase"/>
    <property type="match status" value="1"/>
</dbReference>